<dbReference type="EMBL" id="JAKRYL010000005">
    <property type="protein sequence ID" value="MCL7746693.1"/>
    <property type="molecule type" value="Genomic_DNA"/>
</dbReference>
<dbReference type="Proteomes" id="UP001139150">
    <property type="component" value="Unassembled WGS sequence"/>
</dbReference>
<comment type="caution">
    <text evidence="8">The sequence shown here is derived from an EMBL/GenBank/DDBJ whole genome shotgun (WGS) entry which is preliminary data.</text>
</comment>
<comment type="subcellular location">
    <subcellularLocation>
        <location evidence="1">Cell membrane</location>
        <topology evidence="1">Multi-pass membrane protein</topology>
    </subcellularLocation>
</comment>
<evidence type="ECO:0000256" key="3">
    <source>
        <dbReference type="ARBA" id="ARBA00022692"/>
    </source>
</evidence>
<keyword evidence="3 6" id="KW-0812">Transmembrane</keyword>
<keyword evidence="9" id="KW-1185">Reference proteome</keyword>
<name>A0A9X2A4G7_9BACI</name>
<sequence>MDVLNEINWALLAPLMLLQAILTFAALFSCVKQEETNGPKWMWILIILFVNLLGAILYFVIGRKNS</sequence>
<keyword evidence="2" id="KW-1003">Cell membrane</keyword>
<evidence type="ECO:0000256" key="6">
    <source>
        <dbReference type="SAM" id="Phobius"/>
    </source>
</evidence>
<feature type="domain" description="Cardiolipin synthase N-terminal" evidence="7">
    <location>
        <begin position="21"/>
        <end position="63"/>
    </location>
</feature>
<organism evidence="8 9">
    <name type="scientific">Halalkalibacter alkaliphilus</name>
    <dbReference type="NCBI Taxonomy" id="2917993"/>
    <lineage>
        <taxon>Bacteria</taxon>
        <taxon>Bacillati</taxon>
        <taxon>Bacillota</taxon>
        <taxon>Bacilli</taxon>
        <taxon>Bacillales</taxon>
        <taxon>Bacillaceae</taxon>
        <taxon>Halalkalibacter</taxon>
    </lineage>
</organism>
<protein>
    <submittedName>
        <fullName evidence="8">PLD nuclease N-terminal domain-containing protein</fullName>
    </submittedName>
</protein>
<dbReference type="AlphaFoldDB" id="A0A9X2A4G7"/>
<dbReference type="Pfam" id="PF13396">
    <property type="entry name" value="PLDc_N"/>
    <property type="match status" value="1"/>
</dbReference>
<gene>
    <name evidence="8" type="ORF">MF646_06090</name>
</gene>
<reference evidence="8" key="1">
    <citation type="submission" date="2022-02" db="EMBL/GenBank/DDBJ databases">
        <title>Halalkalibacter sp. nov. isolated from Lonar Lake, India.</title>
        <authorList>
            <person name="Joshi A."/>
            <person name="Thite S."/>
            <person name="Lodha T."/>
        </authorList>
    </citation>
    <scope>NUCLEOTIDE SEQUENCE</scope>
    <source>
        <strain evidence="8">MEB205</strain>
    </source>
</reference>
<evidence type="ECO:0000313" key="9">
    <source>
        <dbReference type="Proteomes" id="UP001139150"/>
    </source>
</evidence>
<proteinExistence type="predicted"/>
<keyword evidence="4 6" id="KW-1133">Transmembrane helix</keyword>
<evidence type="ECO:0000256" key="1">
    <source>
        <dbReference type="ARBA" id="ARBA00004651"/>
    </source>
</evidence>
<evidence type="ECO:0000256" key="4">
    <source>
        <dbReference type="ARBA" id="ARBA00022989"/>
    </source>
</evidence>
<accession>A0A9X2A4G7</accession>
<evidence type="ECO:0000256" key="2">
    <source>
        <dbReference type="ARBA" id="ARBA00022475"/>
    </source>
</evidence>
<evidence type="ECO:0000256" key="5">
    <source>
        <dbReference type="ARBA" id="ARBA00023136"/>
    </source>
</evidence>
<evidence type="ECO:0000313" key="8">
    <source>
        <dbReference type="EMBL" id="MCL7746693.1"/>
    </source>
</evidence>
<feature type="transmembrane region" description="Helical" evidence="6">
    <location>
        <begin position="7"/>
        <end position="29"/>
    </location>
</feature>
<feature type="transmembrane region" description="Helical" evidence="6">
    <location>
        <begin position="41"/>
        <end position="61"/>
    </location>
</feature>
<dbReference type="GO" id="GO:0005886">
    <property type="term" value="C:plasma membrane"/>
    <property type="evidence" value="ECO:0007669"/>
    <property type="project" value="UniProtKB-SubCell"/>
</dbReference>
<evidence type="ECO:0000259" key="7">
    <source>
        <dbReference type="Pfam" id="PF13396"/>
    </source>
</evidence>
<keyword evidence="5 6" id="KW-0472">Membrane</keyword>
<dbReference type="InterPro" id="IPR027379">
    <property type="entry name" value="CLS_N"/>
</dbReference>
<dbReference type="RefSeq" id="WP_250095609.1">
    <property type="nucleotide sequence ID" value="NZ_JAKRYL010000005.1"/>
</dbReference>